<gene>
    <name evidence="1" type="ORF">M8818_003880</name>
</gene>
<keyword evidence="2" id="KW-1185">Reference proteome</keyword>
<dbReference type="EMBL" id="JAMKPW020000017">
    <property type="protein sequence ID" value="KAK8209185.1"/>
    <property type="molecule type" value="Genomic_DNA"/>
</dbReference>
<sequence length="1458" mass="163587">MSDSITTADLPDNPNAIPDYGAPHVKLEASDDIDFSRSSFDTSDHEQDGEAHGPGPNETSQRDSAYGSSQATIPEQDGSHHKHSKLRALGHKAKLKAKAGKDKTKRLLDIGEDKYPGGDDADAYKDIAGNPAFDPEEITGHTRLSAGGTADKVIGSAYASAKAVLNPRNAVKRKAATKVAIQDRPYMSQQADLEFLQAHEDLSRAESSQDASPSDDTDDDRSVKENKAKVESLEALRQSRKVAWITSKHMYRVRVVPNVHLDNPPCKDDYYVLDKTTGERYFDWKTYLAAVNRHMLKSFAINRMGNVDFAAVPLPAFDRDVTLRYVERIVIASSPWQSWFADLRELYRWENPKRTGMWAAIWFVIWWQNYCMTFVLLYTVYIVLENKYRRKRVDSMRDSYQRAVDGNSRAFRFTDLINKHGHDKWIDPLIEEMGPIVQMQLSDLADFLEILNNFYDWKLPGKTWGTLFWFATAISIGALAPTGYSWKIICMFTLLSFFLGRPIASKHPQYRHVINALKWIFWDIPTDPVWSMMYLRERAQETRARVIGQRVEELHKDEQDTDSKAVAAVGSMDIPEVTTTAPAVDSVVSDSDSWHTADSSSSIMGGIDLLSFRCRIKRTQGRLKIFSDGLRFVRASPFASQRKEKWRRRWQELVEMQKVNFSTAAKMMTMEGIRLEFIDGTVVDLEGVKRRDRAFNCILGFSGLQFQVMQPTDIFRGTTEAEEVHLVPSNGYPSAGLGAMHPAFDEAAMAQDYQVLEELGSGSFGVVYKAIEKSTGDLVAIKHIDLEGSDDDIREIQQEISLLSTCSSDHVTKYKASFVRGVKLWIVMEFLGGGSCLDLLKPGPFSEAHIAIIMRELLLGLDYLHGTGKIHRDIKAANVLLSSSGRVKIADFGVAAQLTNIKSQRLTFVGTPFWMAPEVIQEAGYDFKADIWSLGITAMELAQGEPPHSQVHPMKVLFLIPKERPPRLGGPQWSRDFKDFVAQCLVKEPEKRPTAKALLRHRFITRAGKTEALKELIDKAQKLDGNPEKIDRLRYYEETLQSMHPPTDEEDWVFDTIKPATYRAPLPKHTIKRRKLSRIPSGSDSGADNAAEMMQQMDLNSDPLLQSPGYSPDKSTTIRTPKPHIQSPTQQRRKSSAMTARKVSVTTPTARRVSRQVSGSTPTARRVSQQAKQPLGLDMSFGNGTSTVRQFKRVSSGSHDFQPPYSPPPSSAARSNDSPDIPIHSDGENQPPSLSQHKASPPPILVTKEALLGRRAFTKALDPTFQEAVATTSDPRRRDAISRVAEAWTLLDELDPEGELLLLKSLFDRVQADPKLAAAVMPDRVVNAQLASLRLPASSRPSAASTPPVSPSKKKAIITEREVPRSPSSSPTKQQQQRDRDGTPKLVMAAQNPHLKSLRRQQSQQHLVEEKKMLEEEKRRLEEKVPGRTEKGLEHVGMLADVLYGRWTEGLRGRWPLA</sequence>
<reference evidence="1" key="1">
    <citation type="submission" date="2024-02" db="EMBL/GenBank/DDBJ databases">
        <title>Metagenome Assembled Genome of Zalaria obscura JY119.</title>
        <authorList>
            <person name="Vighnesh L."/>
            <person name="Jagadeeshwari U."/>
            <person name="Venkata Ramana C."/>
            <person name="Sasikala C."/>
        </authorList>
    </citation>
    <scope>NUCLEOTIDE SEQUENCE</scope>
    <source>
        <strain evidence="1">JY119</strain>
    </source>
</reference>
<comment type="caution">
    <text evidence="1">The sequence shown here is derived from an EMBL/GenBank/DDBJ whole genome shotgun (WGS) entry which is preliminary data.</text>
</comment>
<evidence type="ECO:0000313" key="1">
    <source>
        <dbReference type="EMBL" id="KAK8209185.1"/>
    </source>
</evidence>
<protein>
    <submittedName>
        <fullName evidence="1">Uncharacterized protein</fullName>
    </submittedName>
</protein>
<accession>A0ACC3SFH6</accession>
<evidence type="ECO:0000313" key="2">
    <source>
        <dbReference type="Proteomes" id="UP001320706"/>
    </source>
</evidence>
<name>A0ACC3SFH6_9PEZI</name>
<dbReference type="Proteomes" id="UP001320706">
    <property type="component" value="Unassembled WGS sequence"/>
</dbReference>
<organism evidence="1 2">
    <name type="scientific">Zalaria obscura</name>
    <dbReference type="NCBI Taxonomy" id="2024903"/>
    <lineage>
        <taxon>Eukaryota</taxon>
        <taxon>Fungi</taxon>
        <taxon>Dikarya</taxon>
        <taxon>Ascomycota</taxon>
        <taxon>Pezizomycotina</taxon>
        <taxon>Dothideomycetes</taxon>
        <taxon>Dothideomycetidae</taxon>
        <taxon>Dothideales</taxon>
        <taxon>Zalariaceae</taxon>
        <taxon>Zalaria</taxon>
    </lineage>
</organism>
<proteinExistence type="predicted"/>